<evidence type="ECO:0000313" key="3">
    <source>
        <dbReference type="Proteomes" id="UP000251047"/>
    </source>
</evidence>
<dbReference type="SUPFAM" id="SSF55486">
    <property type="entry name" value="Metalloproteases ('zincins'), catalytic domain"/>
    <property type="match status" value="1"/>
</dbReference>
<feature type="region of interest" description="Disordered" evidence="1">
    <location>
        <begin position="1"/>
        <end position="47"/>
    </location>
</feature>
<dbReference type="Gene3D" id="1.20.150.30">
    <property type="entry name" value="Zincin-like metallopeptidase, N-terminal domain"/>
    <property type="match status" value="1"/>
</dbReference>
<name>A0A364VAF7_9CORY</name>
<dbReference type="GO" id="GO:0016787">
    <property type="term" value="F:hydrolase activity"/>
    <property type="evidence" value="ECO:0007669"/>
    <property type="project" value="UniProtKB-KW"/>
</dbReference>
<dbReference type="InterPro" id="IPR018766">
    <property type="entry name" value="Zinicin_2"/>
</dbReference>
<evidence type="ECO:0000313" key="2">
    <source>
        <dbReference type="EMBL" id="RAV33556.1"/>
    </source>
</evidence>
<sequence length="495" mass="53213">MSNFGFGSSSSNDDSDDDRHNNDPNQNPFGFFFGMGPQGPGGGNGGFGGNFGDMLNQFGAMISGFGSDLNNSDGNGAVNYAMSERIARRHIADAKGPKPTDSQAVAEAVRLAELWLDEATALPAGATGSVAFGPEQWLEETLPTWKRLVDPLAENLGKAAMGGVPKEMQEHMGPMAGIMKQANAMNFGVQLGTTLGELAKGVVLSTQWGMPLAQGRTAAIATNHLEEMAKTLGADRRETLIYLACREAAHFRLFQHVPWLAERLILDVEEFAAGLALDNSAMEEASGEFNPEMLNDPESLKGFMERLQGADLSPKVVSSNAHARQRLETSLSLVEGWVDYVVGAALGSRMPNSAMLGAAWSSFRNNGSPMMEALTKTVGISLTAPKANEAAELWRRLEDAVGTERRDAVWNHPDFLPVAEDLDNPAGYIGKIAFDEDEMSTFDPIGEIEKLERDNQQPDTEEQPSAGDDNDTNDNGDKSNNGDNDNNGEEPGNKN</sequence>
<feature type="compositionally biased region" description="Basic and acidic residues" evidence="1">
    <location>
        <begin position="447"/>
        <end position="456"/>
    </location>
</feature>
<organism evidence="2 3">
    <name type="scientific">Corynebacterium heidelbergense</name>
    <dbReference type="NCBI Taxonomy" id="2055947"/>
    <lineage>
        <taxon>Bacteria</taxon>
        <taxon>Bacillati</taxon>
        <taxon>Actinomycetota</taxon>
        <taxon>Actinomycetes</taxon>
        <taxon>Mycobacteriales</taxon>
        <taxon>Corynebacteriaceae</taxon>
        <taxon>Corynebacterium</taxon>
    </lineage>
</organism>
<dbReference type="PANTHER" id="PTHR39420:SF2">
    <property type="entry name" value="HYDROLASE"/>
    <property type="match status" value="1"/>
</dbReference>
<dbReference type="InterPro" id="IPR042271">
    <property type="entry name" value="Zinicin_2_N"/>
</dbReference>
<gene>
    <name evidence="2" type="ORF">CWC39_07815</name>
</gene>
<proteinExistence type="predicted"/>
<comment type="caution">
    <text evidence="2">The sequence shown here is derived from an EMBL/GenBank/DDBJ whole genome shotgun (WGS) entry which is preliminary data.</text>
</comment>
<dbReference type="NCBIfam" id="TIGR03624">
    <property type="entry name" value="putative hydrolase"/>
    <property type="match status" value="1"/>
</dbReference>
<accession>A0A364VAF7</accession>
<feature type="region of interest" description="Disordered" evidence="1">
    <location>
        <begin position="445"/>
        <end position="495"/>
    </location>
</feature>
<dbReference type="EMBL" id="PHQP01000063">
    <property type="protein sequence ID" value="RAV33556.1"/>
    <property type="molecule type" value="Genomic_DNA"/>
</dbReference>
<dbReference type="RefSeq" id="WP_112769936.1">
    <property type="nucleotide sequence ID" value="NZ_CP063191.1"/>
</dbReference>
<evidence type="ECO:0000256" key="1">
    <source>
        <dbReference type="SAM" id="MobiDB-lite"/>
    </source>
</evidence>
<feature type="compositionally biased region" description="Gly residues" evidence="1">
    <location>
        <begin position="36"/>
        <end position="47"/>
    </location>
</feature>
<protein>
    <submittedName>
        <fullName evidence="2">Hydrolase</fullName>
    </submittedName>
</protein>
<dbReference type="OrthoDB" id="8478472at2"/>
<keyword evidence="2" id="KW-0378">Hydrolase</keyword>
<reference evidence="2 3" key="1">
    <citation type="journal article" date="2018" name="Syst. Appl. Microbiol.">
        <title>Corynebacterium heidelbergense sp. nov., isolated from the preen glands of Egyptian geese (Alopochen aegyptiacus).</title>
        <authorList>
            <person name="Braun M.S."/>
            <person name="Wang E."/>
            <person name="Zimmermann S."/>
            <person name="Wink M."/>
        </authorList>
    </citation>
    <scope>NUCLEOTIDE SEQUENCE [LARGE SCALE GENOMIC DNA]</scope>
    <source>
        <strain evidence="2 3">DSM 104638</strain>
    </source>
</reference>
<dbReference type="AlphaFoldDB" id="A0A364VAF7"/>
<feature type="compositionally biased region" description="Low complexity" evidence="1">
    <location>
        <begin position="23"/>
        <end position="35"/>
    </location>
</feature>
<dbReference type="Pfam" id="PF10103">
    <property type="entry name" value="Zincin_2"/>
    <property type="match status" value="1"/>
</dbReference>
<dbReference type="Proteomes" id="UP000251047">
    <property type="component" value="Unassembled WGS sequence"/>
</dbReference>
<dbReference type="PANTHER" id="PTHR39420">
    <property type="match status" value="1"/>
</dbReference>
<feature type="compositionally biased region" description="Low complexity" evidence="1">
    <location>
        <begin position="1"/>
        <end position="12"/>
    </location>
</feature>